<protein>
    <submittedName>
        <fullName evidence="2">Membrane-bound metal-dependent hydrolase</fullName>
    </submittedName>
</protein>
<keyword evidence="1" id="KW-0472">Membrane</keyword>
<dbReference type="GO" id="GO:0016787">
    <property type="term" value="F:hydrolase activity"/>
    <property type="evidence" value="ECO:0007669"/>
    <property type="project" value="UniProtKB-KW"/>
</dbReference>
<dbReference type="OrthoDB" id="245523at2"/>
<keyword evidence="1" id="KW-1133">Transmembrane helix</keyword>
<dbReference type="Proteomes" id="UP000001572">
    <property type="component" value="Chromosome"/>
</dbReference>
<dbReference type="RefSeq" id="WP_012064233.1">
    <property type="nucleotide sequence ID" value="NC_009633.1"/>
</dbReference>
<sequence length="321" mass="37216">MDPLSHGLMGLAAFSLKYSPSLSNPACLGAVIGAIAPDFDIMTRIKGDYVYLKHHRVESHSIPGILFSTLVITAGLSLFFSEFYFYQVFFWTLLGSLSHIVLDIFNSYGASILYPLTRKKYSLNLLMIYDPVLTILNFYIIMFRPRSIGEYGGLGSIMLVYLLYKSWDRKQAKQIISQHYEAGYRIKSVDVMPGEWHPLKWHYIINTSSHHIVGDVNPSTGKIDTPKKLRKIQNAIINKALEDELADYFKGFTPFFHIDLIEESRDVIVRMVDLRYRVKEEFKHHVSFYYDEHHELMRSIFHPFKLENTIEIYSKKSVDAH</sequence>
<evidence type="ECO:0000313" key="2">
    <source>
        <dbReference type="EMBL" id="ABR49267.1"/>
    </source>
</evidence>
<evidence type="ECO:0000313" key="3">
    <source>
        <dbReference type="Proteomes" id="UP000001572"/>
    </source>
</evidence>
<organism evidence="2 3">
    <name type="scientific">Alkaliphilus metalliredigens (strain QYMF)</name>
    <dbReference type="NCBI Taxonomy" id="293826"/>
    <lineage>
        <taxon>Bacteria</taxon>
        <taxon>Bacillati</taxon>
        <taxon>Bacillota</taxon>
        <taxon>Clostridia</taxon>
        <taxon>Peptostreptococcales</taxon>
        <taxon>Natronincolaceae</taxon>
        <taxon>Alkaliphilus</taxon>
    </lineage>
</organism>
<dbReference type="KEGG" id="amt:Amet_3128"/>
<keyword evidence="3" id="KW-1185">Reference proteome</keyword>
<keyword evidence="1" id="KW-0812">Transmembrane</keyword>
<dbReference type="EMBL" id="CP000724">
    <property type="protein sequence ID" value="ABR49267.1"/>
    <property type="molecule type" value="Genomic_DNA"/>
</dbReference>
<feature type="transmembrane region" description="Helical" evidence="1">
    <location>
        <begin position="62"/>
        <end position="80"/>
    </location>
</feature>
<keyword evidence="2" id="KW-0378">Hydrolase</keyword>
<feature type="transmembrane region" description="Helical" evidence="1">
    <location>
        <begin position="148"/>
        <end position="164"/>
    </location>
</feature>
<accession>A6TSU9</accession>
<dbReference type="AlphaFoldDB" id="A6TSU9"/>
<dbReference type="STRING" id="293826.Amet_3128"/>
<feature type="transmembrane region" description="Helical" evidence="1">
    <location>
        <begin position="121"/>
        <end position="142"/>
    </location>
</feature>
<evidence type="ECO:0000256" key="1">
    <source>
        <dbReference type="SAM" id="Phobius"/>
    </source>
</evidence>
<proteinExistence type="predicted"/>
<feature type="transmembrane region" description="Helical" evidence="1">
    <location>
        <begin position="86"/>
        <end position="109"/>
    </location>
</feature>
<dbReference type="PANTHER" id="PTHR40031">
    <property type="entry name" value="HYPOTHETICAL MEMBRANE SPANNING PROTEIN"/>
    <property type="match status" value="1"/>
</dbReference>
<dbReference type="PANTHER" id="PTHR40031:SF1">
    <property type="entry name" value="MEMBRANE-BOUND METAL-DEPENDENT HYDROLASE"/>
    <property type="match status" value="1"/>
</dbReference>
<name>A6TSU9_ALKMQ</name>
<dbReference type="InterPro" id="IPR007404">
    <property type="entry name" value="YdjM-like"/>
</dbReference>
<dbReference type="eggNOG" id="COG1988">
    <property type="taxonomic scope" value="Bacteria"/>
</dbReference>
<dbReference type="InterPro" id="IPR053170">
    <property type="entry name" value="Transcription_regulator"/>
</dbReference>
<gene>
    <name evidence="2" type="ordered locus">Amet_3128</name>
</gene>
<dbReference type="HOGENOM" id="CLU_067817_2_0_9"/>
<reference evidence="3" key="1">
    <citation type="journal article" date="2016" name="Genome Announc.">
        <title>Complete genome sequence of Alkaliphilus metalliredigens strain QYMF, an alkaliphilic and metal-reducing bacterium isolated from borax-contaminated leachate ponds.</title>
        <authorList>
            <person name="Hwang C."/>
            <person name="Copeland A."/>
            <person name="Lucas S."/>
            <person name="Lapidus A."/>
            <person name="Barry K."/>
            <person name="Detter J.C."/>
            <person name="Glavina Del Rio T."/>
            <person name="Hammon N."/>
            <person name="Israni S."/>
            <person name="Dalin E."/>
            <person name="Tice H."/>
            <person name="Pitluck S."/>
            <person name="Chertkov O."/>
            <person name="Brettin T."/>
            <person name="Bruce D."/>
            <person name="Han C."/>
            <person name="Schmutz J."/>
            <person name="Larimer F."/>
            <person name="Land M.L."/>
            <person name="Hauser L."/>
            <person name="Kyrpides N."/>
            <person name="Mikhailova N."/>
            <person name="Ye Q."/>
            <person name="Zhou J."/>
            <person name="Richardson P."/>
            <person name="Fields M.W."/>
        </authorList>
    </citation>
    <scope>NUCLEOTIDE SEQUENCE [LARGE SCALE GENOMIC DNA]</scope>
    <source>
        <strain evidence="3">QYMF</strain>
    </source>
</reference>
<dbReference type="Pfam" id="PF04307">
    <property type="entry name" value="YdjM"/>
    <property type="match status" value="1"/>
</dbReference>